<dbReference type="InParanoid" id="Q2H6H6"/>
<evidence type="ECO:0000256" key="6">
    <source>
        <dbReference type="SAM" id="MobiDB-lite"/>
    </source>
</evidence>
<dbReference type="InterPro" id="IPR049730">
    <property type="entry name" value="SNF2/RAD54-like_C"/>
</dbReference>
<dbReference type="GO" id="GO:0042393">
    <property type="term" value="F:histone binding"/>
    <property type="evidence" value="ECO:0007669"/>
    <property type="project" value="InterPro"/>
</dbReference>
<reference evidence="10" key="1">
    <citation type="journal article" date="2015" name="Genome Announc.">
        <title>Draft genome sequence of the cellulolytic fungus Chaetomium globosum.</title>
        <authorList>
            <person name="Cuomo C.A."/>
            <person name="Untereiner W.A."/>
            <person name="Ma L.-J."/>
            <person name="Grabherr M."/>
            <person name="Birren B.W."/>
        </authorList>
    </citation>
    <scope>NUCLEOTIDE SEQUENCE [LARGE SCALE GENOMIC DNA]</scope>
    <source>
        <strain evidence="10">ATCC 6205 / CBS 148.51 / DSM 1962 / NBRC 6347 / NRRL 1970</strain>
    </source>
</reference>
<evidence type="ECO:0008006" key="11">
    <source>
        <dbReference type="Google" id="ProtNLM"/>
    </source>
</evidence>
<dbReference type="GO" id="GO:0006325">
    <property type="term" value="P:chromatin organization"/>
    <property type="evidence" value="ECO:0007669"/>
    <property type="project" value="UniProtKB-ARBA"/>
</dbReference>
<dbReference type="AlphaFoldDB" id="Q2H6H6"/>
<dbReference type="OMA" id="EPIGRRH"/>
<feature type="compositionally biased region" description="Basic residues" evidence="6">
    <location>
        <begin position="223"/>
        <end position="239"/>
    </location>
</feature>
<dbReference type="GeneID" id="4390934"/>
<evidence type="ECO:0000256" key="5">
    <source>
        <dbReference type="PROSITE-ProRule" id="PRU00035"/>
    </source>
</evidence>
<sequence length="487" mass="55273">MDIMEDFLRFRGITYLRLDGTTKSEDRSDLLYEFNRPDSPYFMFLLSTRAGGLGLNLQTADTVIIYDSDWNPHQDLQAQDRAHRIGQKNEVRILRLISSASVEEKILERARYKLDMDGKVIQAGRFDNKSSETDTKLDEERARDPIYGSAPGSKCVSRLMVEKELPDIYLNEGNPVVEEEETILGRGARERTKVKYDDGLTEEQWLMAVDDDDDSPEAAAARKAARKQKREINKLKRKGIAGASLENSPAASRASTEEVETPVKKRGRKPGSKNQEKRKADEGDEEPPTKKRRGPQGRPKAINASVPDSRLAPDVRDKLQKSLRRIFDGLMNFEVDDDEPQENPDGDEDGPPKRLIIGPFVKLPPKRDWGDYYLIITNPICMNDIQKRIKKEDYNSLADMRRDMDLMVANCRTFNEESSGICQDVNLIEAFFRARFENELADNPDLRALEEPSAASGTAGSRLRRLGRALNGRDRWDTATHAQRPAN</sequence>
<proteinExistence type="predicted"/>
<dbReference type="SMART" id="SM01314">
    <property type="entry name" value="SnAC"/>
    <property type="match status" value="1"/>
</dbReference>
<evidence type="ECO:0000259" key="8">
    <source>
        <dbReference type="PROSITE" id="PS51194"/>
    </source>
</evidence>
<dbReference type="HOGENOM" id="CLU_000315_17_7_1"/>
<feature type="compositionally biased region" description="Acidic residues" evidence="6">
    <location>
        <begin position="334"/>
        <end position="349"/>
    </location>
</feature>
<dbReference type="SMART" id="SM00297">
    <property type="entry name" value="BROMO"/>
    <property type="match status" value="1"/>
</dbReference>
<feature type="region of interest" description="Disordered" evidence="6">
    <location>
        <begin position="128"/>
        <end position="149"/>
    </location>
</feature>
<accession>Q2H6H6</accession>
<keyword evidence="3 5" id="KW-0103">Bromodomain</keyword>
<dbReference type="PANTHER" id="PTHR10799">
    <property type="entry name" value="SNF2/RAD54 HELICASE FAMILY"/>
    <property type="match status" value="1"/>
</dbReference>
<comment type="subcellular location">
    <subcellularLocation>
        <location evidence="1">Nucleus</location>
    </subcellularLocation>
</comment>
<dbReference type="Gene3D" id="1.20.920.10">
    <property type="entry name" value="Bromodomain-like"/>
    <property type="match status" value="1"/>
</dbReference>
<dbReference type="PRINTS" id="PR00503">
    <property type="entry name" value="BROMODOMAIN"/>
</dbReference>
<dbReference type="SMART" id="SM00490">
    <property type="entry name" value="HELICc"/>
    <property type="match status" value="1"/>
</dbReference>
<evidence type="ECO:0000313" key="10">
    <source>
        <dbReference type="Proteomes" id="UP000001056"/>
    </source>
</evidence>
<feature type="compositionally biased region" description="Polar residues" evidence="6">
    <location>
        <begin position="245"/>
        <end position="254"/>
    </location>
</feature>
<dbReference type="SUPFAM" id="SSF47370">
    <property type="entry name" value="Bromodomain"/>
    <property type="match status" value="1"/>
</dbReference>
<feature type="region of interest" description="Disordered" evidence="6">
    <location>
        <begin position="332"/>
        <end position="354"/>
    </location>
</feature>
<evidence type="ECO:0000256" key="2">
    <source>
        <dbReference type="ARBA" id="ARBA00022801"/>
    </source>
</evidence>
<dbReference type="Pfam" id="PF00271">
    <property type="entry name" value="Helicase_C"/>
    <property type="match status" value="1"/>
</dbReference>
<dbReference type="VEuPathDB" id="FungiDB:CHGG_05739"/>
<protein>
    <recommendedName>
        <fullName evidence="11">Bromo domain-containing protein</fullName>
    </recommendedName>
</protein>
<evidence type="ECO:0000256" key="3">
    <source>
        <dbReference type="ARBA" id="ARBA00023117"/>
    </source>
</evidence>
<dbReference type="SUPFAM" id="SSF52540">
    <property type="entry name" value="P-loop containing nucleoside triphosphate hydrolases"/>
    <property type="match status" value="1"/>
</dbReference>
<dbReference type="STRING" id="306901.Q2H6H6"/>
<dbReference type="RefSeq" id="XP_001221834.1">
    <property type="nucleotide sequence ID" value="XM_001221833.1"/>
</dbReference>
<dbReference type="CDD" id="cd18793">
    <property type="entry name" value="SF2_C_SNF"/>
    <property type="match status" value="1"/>
</dbReference>
<evidence type="ECO:0000256" key="1">
    <source>
        <dbReference type="ARBA" id="ARBA00004123"/>
    </source>
</evidence>
<dbReference type="EMBL" id="CH408031">
    <property type="protein sequence ID" value="EAQ89120.1"/>
    <property type="molecule type" value="Genomic_DNA"/>
</dbReference>
<keyword evidence="4" id="KW-0539">Nucleus</keyword>
<feature type="compositionally biased region" description="Basic and acidic residues" evidence="6">
    <location>
        <begin position="128"/>
        <end position="144"/>
    </location>
</feature>
<organism evidence="9 10">
    <name type="scientific">Chaetomium globosum (strain ATCC 6205 / CBS 148.51 / DSM 1962 / NBRC 6347 / NRRL 1970)</name>
    <name type="common">Soil fungus</name>
    <dbReference type="NCBI Taxonomy" id="306901"/>
    <lineage>
        <taxon>Eukaryota</taxon>
        <taxon>Fungi</taxon>
        <taxon>Dikarya</taxon>
        <taxon>Ascomycota</taxon>
        <taxon>Pezizomycotina</taxon>
        <taxon>Sordariomycetes</taxon>
        <taxon>Sordariomycetidae</taxon>
        <taxon>Sordariales</taxon>
        <taxon>Chaetomiaceae</taxon>
        <taxon>Chaetomium</taxon>
    </lineage>
</organism>
<dbReference type="InterPro" id="IPR001650">
    <property type="entry name" value="Helicase_C-like"/>
</dbReference>
<evidence type="ECO:0000259" key="7">
    <source>
        <dbReference type="PROSITE" id="PS50014"/>
    </source>
</evidence>
<dbReference type="InterPro" id="IPR027417">
    <property type="entry name" value="P-loop_NTPase"/>
</dbReference>
<dbReference type="eggNOG" id="KOG0386">
    <property type="taxonomic scope" value="Eukaryota"/>
</dbReference>
<name>Q2H6H6_CHAGB</name>
<dbReference type="Proteomes" id="UP000001056">
    <property type="component" value="Unassembled WGS sequence"/>
</dbReference>
<feature type="domain" description="Bromo" evidence="7">
    <location>
        <begin position="352"/>
        <end position="422"/>
    </location>
</feature>
<keyword evidence="10" id="KW-1185">Reference proteome</keyword>
<dbReference type="Pfam" id="PF14619">
    <property type="entry name" value="SnAC"/>
    <property type="match status" value="1"/>
</dbReference>
<dbReference type="PROSITE" id="PS51194">
    <property type="entry name" value="HELICASE_CTER"/>
    <property type="match status" value="1"/>
</dbReference>
<dbReference type="OrthoDB" id="5857104at2759"/>
<evidence type="ECO:0000256" key="4">
    <source>
        <dbReference type="ARBA" id="ARBA00023242"/>
    </source>
</evidence>
<dbReference type="Pfam" id="PF00439">
    <property type="entry name" value="Bromodomain"/>
    <property type="match status" value="1"/>
</dbReference>
<dbReference type="Gene3D" id="3.40.50.300">
    <property type="entry name" value="P-loop containing nucleotide triphosphate hydrolases"/>
    <property type="match status" value="1"/>
</dbReference>
<dbReference type="PROSITE" id="PS50014">
    <property type="entry name" value="BROMODOMAIN_2"/>
    <property type="match status" value="1"/>
</dbReference>
<keyword evidence="2" id="KW-0378">Hydrolase</keyword>
<dbReference type="InterPro" id="IPR036427">
    <property type="entry name" value="Bromodomain-like_sf"/>
</dbReference>
<dbReference type="CDD" id="cd04369">
    <property type="entry name" value="Bromodomain"/>
    <property type="match status" value="1"/>
</dbReference>
<dbReference type="InterPro" id="IPR001487">
    <property type="entry name" value="Bromodomain"/>
</dbReference>
<evidence type="ECO:0000313" key="9">
    <source>
        <dbReference type="EMBL" id="EAQ89120.1"/>
    </source>
</evidence>
<dbReference type="InterPro" id="IPR029295">
    <property type="entry name" value="SnAC"/>
</dbReference>
<feature type="domain" description="Helicase C-terminal" evidence="8">
    <location>
        <begin position="1"/>
        <end position="141"/>
    </location>
</feature>
<gene>
    <name evidence="9" type="ORF">CHGG_05739</name>
</gene>
<feature type="region of interest" description="Disordered" evidence="6">
    <location>
        <begin position="208"/>
        <end position="315"/>
    </location>
</feature>
<dbReference type="GO" id="GO:0005634">
    <property type="term" value="C:nucleus"/>
    <property type="evidence" value="ECO:0007669"/>
    <property type="project" value="UniProtKB-SubCell"/>
</dbReference>
<dbReference type="GO" id="GO:0016787">
    <property type="term" value="F:hydrolase activity"/>
    <property type="evidence" value="ECO:0007669"/>
    <property type="project" value="UniProtKB-KW"/>
</dbReference>